<dbReference type="STRING" id="714943.Mucpa_6345"/>
<name>H1Y5X9_9SPHI</name>
<dbReference type="AlphaFoldDB" id="H1Y5X9"/>
<keyword evidence="2" id="KW-1185">Reference proteome</keyword>
<proteinExistence type="predicted"/>
<protein>
    <submittedName>
        <fullName evidence="1">Uncharacterized protein</fullName>
    </submittedName>
</protein>
<evidence type="ECO:0000313" key="2">
    <source>
        <dbReference type="Proteomes" id="UP000002774"/>
    </source>
</evidence>
<dbReference type="EMBL" id="CM001403">
    <property type="protein sequence ID" value="EHQ30401.1"/>
    <property type="molecule type" value="Genomic_DNA"/>
</dbReference>
<gene>
    <name evidence="1" type="ORF">Mucpa_6345</name>
</gene>
<evidence type="ECO:0000313" key="1">
    <source>
        <dbReference type="EMBL" id="EHQ30401.1"/>
    </source>
</evidence>
<sequence>MSCILTTMRKPKKDEIPVSKISHTTVYADFSGVDGDGKILYLNPKCVLVGLDGVPYMLFITADFNQDDLTKTIGGELYQVKRLVLQHTFSYVSPEKRSYCKIPDWLLAFKKIEWLKFKYVELDELWLFRNLPVQHLVLQNVRFNDPTIFADSIIQFNLLNQITHDNCLNKELISKIASALPHVKFSYETE</sequence>
<dbReference type="Proteomes" id="UP000002774">
    <property type="component" value="Chromosome"/>
</dbReference>
<organism evidence="1 2">
    <name type="scientific">Mucilaginibacter paludis DSM 18603</name>
    <dbReference type="NCBI Taxonomy" id="714943"/>
    <lineage>
        <taxon>Bacteria</taxon>
        <taxon>Pseudomonadati</taxon>
        <taxon>Bacteroidota</taxon>
        <taxon>Sphingobacteriia</taxon>
        <taxon>Sphingobacteriales</taxon>
        <taxon>Sphingobacteriaceae</taxon>
        <taxon>Mucilaginibacter</taxon>
    </lineage>
</organism>
<reference evidence="1" key="1">
    <citation type="submission" date="2011-09" db="EMBL/GenBank/DDBJ databases">
        <title>The permanent draft genome of Mucilaginibacter paludis DSM 18603.</title>
        <authorList>
            <consortium name="US DOE Joint Genome Institute (JGI-PGF)"/>
            <person name="Lucas S."/>
            <person name="Han J."/>
            <person name="Lapidus A."/>
            <person name="Bruce D."/>
            <person name="Goodwin L."/>
            <person name="Pitluck S."/>
            <person name="Peters L."/>
            <person name="Kyrpides N."/>
            <person name="Mavromatis K."/>
            <person name="Ivanova N."/>
            <person name="Mikhailova N."/>
            <person name="Held B."/>
            <person name="Detter J.C."/>
            <person name="Tapia R."/>
            <person name="Han C."/>
            <person name="Land M."/>
            <person name="Hauser L."/>
            <person name="Markowitz V."/>
            <person name="Cheng J.-F."/>
            <person name="Hugenholtz P."/>
            <person name="Woyke T."/>
            <person name="Wu D."/>
            <person name="Tindall B."/>
            <person name="Brambilla E."/>
            <person name="Klenk H.-P."/>
            <person name="Eisen J.A."/>
        </authorList>
    </citation>
    <scope>NUCLEOTIDE SEQUENCE [LARGE SCALE GENOMIC DNA]</scope>
    <source>
        <strain evidence="1">DSM 18603</strain>
    </source>
</reference>
<dbReference type="HOGENOM" id="CLU_1426566_0_0_10"/>
<accession>H1Y5X9</accession>